<feature type="binding site" evidence="9">
    <location>
        <position position="183"/>
    </location>
    <ligand>
        <name>Zn(2+)</name>
        <dbReference type="ChEBI" id="CHEBI:29105"/>
    </ligand>
</feature>
<dbReference type="PANTHER" id="PTHR30037:SF4">
    <property type="entry name" value="DNA-3-METHYLADENINE GLYCOSYLASE I"/>
    <property type="match status" value="1"/>
</dbReference>
<comment type="function">
    <text evidence="7">Hydrolysis of the deoxyribose N-glycosidic bond to excise 3-methyladenine from the damaged DNA polymer formed by alkylation lesions.</text>
</comment>
<proteinExistence type="predicted"/>
<evidence type="ECO:0000313" key="10">
    <source>
        <dbReference type="EMBL" id="MTD33767.1"/>
    </source>
</evidence>
<comment type="catalytic activity">
    <reaction evidence="6">
        <text>Hydrolysis of alkylated DNA, releasing 3-methyladenine.</text>
        <dbReference type="EC" id="3.2.2.20"/>
    </reaction>
</comment>
<dbReference type="GO" id="GO:0046872">
    <property type="term" value="F:metal ion binding"/>
    <property type="evidence" value="ECO:0007669"/>
    <property type="project" value="UniProtKB-KW"/>
</dbReference>
<evidence type="ECO:0000313" key="11">
    <source>
        <dbReference type="Proteomes" id="UP000446658"/>
    </source>
</evidence>
<dbReference type="SUPFAM" id="SSF48150">
    <property type="entry name" value="DNA-glycosylase"/>
    <property type="match status" value="1"/>
</dbReference>
<dbReference type="FunFam" id="1.10.340.30:FF:000009">
    <property type="entry name" value="DNA-3-methyladenine glycosylase I"/>
    <property type="match status" value="1"/>
</dbReference>
<name>A0A844GFT6_9NEIS</name>
<gene>
    <name evidence="10" type="ORF">GKE73_14080</name>
</gene>
<dbReference type="PANTHER" id="PTHR30037">
    <property type="entry name" value="DNA-3-METHYLADENINE GLYCOSYLASE 1"/>
    <property type="match status" value="1"/>
</dbReference>
<evidence type="ECO:0000256" key="6">
    <source>
        <dbReference type="ARBA" id="ARBA00052558"/>
    </source>
</evidence>
<dbReference type="InterPro" id="IPR011257">
    <property type="entry name" value="DNA_glycosylase"/>
</dbReference>
<dbReference type="Pfam" id="PF03352">
    <property type="entry name" value="Adenine_glyco"/>
    <property type="match status" value="1"/>
</dbReference>
<evidence type="ECO:0000256" key="5">
    <source>
        <dbReference type="ARBA" id="ARBA00023204"/>
    </source>
</evidence>
<evidence type="ECO:0000256" key="2">
    <source>
        <dbReference type="ARBA" id="ARBA00022763"/>
    </source>
</evidence>
<comment type="caution">
    <text evidence="10">The sequence shown here is derived from an EMBL/GenBank/DDBJ whole genome shotgun (WGS) entry which is preliminary data.</text>
</comment>
<evidence type="ECO:0000256" key="9">
    <source>
        <dbReference type="PIRSR" id="PIRSR605019-1"/>
    </source>
</evidence>
<organism evidence="10 11">
    <name type="scientific">Paludibacterium denitrificans</name>
    <dbReference type="NCBI Taxonomy" id="2675226"/>
    <lineage>
        <taxon>Bacteria</taxon>
        <taxon>Pseudomonadati</taxon>
        <taxon>Pseudomonadota</taxon>
        <taxon>Betaproteobacteria</taxon>
        <taxon>Neisseriales</taxon>
        <taxon>Chromobacteriaceae</taxon>
        <taxon>Paludibacterium</taxon>
    </lineage>
</organism>
<dbReference type="RefSeq" id="WP_230370853.1">
    <property type="nucleotide sequence ID" value="NZ_WLYX01000001.1"/>
</dbReference>
<keyword evidence="2" id="KW-0227">DNA damage</keyword>
<evidence type="ECO:0000256" key="1">
    <source>
        <dbReference type="ARBA" id="ARBA00022723"/>
    </source>
</evidence>
<keyword evidence="11" id="KW-1185">Reference proteome</keyword>
<accession>A0A844GFT6</accession>
<evidence type="ECO:0000256" key="8">
    <source>
        <dbReference type="ARBA" id="ARBA00066766"/>
    </source>
</evidence>
<dbReference type="GO" id="GO:0008725">
    <property type="term" value="F:DNA-3-methyladenine glycosylase activity"/>
    <property type="evidence" value="ECO:0007669"/>
    <property type="project" value="UniProtKB-EC"/>
</dbReference>
<keyword evidence="5" id="KW-0234">DNA repair</keyword>
<protein>
    <recommendedName>
        <fullName evidence="8">DNA-3-methyladenine glycosylase I</fullName>
        <ecNumber evidence="8">3.2.2.20</ecNumber>
    </recommendedName>
</protein>
<feature type="binding site" evidence="9">
    <location>
        <position position="21"/>
    </location>
    <ligand>
        <name>Zn(2+)</name>
        <dbReference type="ChEBI" id="CHEBI:29105"/>
    </ligand>
</feature>
<dbReference type="EMBL" id="WLYX01000001">
    <property type="protein sequence ID" value="MTD33767.1"/>
    <property type="molecule type" value="Genomic_DNA"/>
</dbReference>
<dbReference type="AlphaFoldDB" id="A0A844GFT6"/>
<feature type="binding site" evidence="9">
    <location>
        <position position="179"/>
    </location>
    <ligand>
        <name>Zn(2+)</name>
        <dbReference type="ChEBI" id="CHEBI:29105"/>
    </ligand>
</feature>
<dbReference type="Gene3D" id="1.10.340.30">
    <property type="entry name" value="Hypothetical protein, domain 2"/>
    <property type="match status" value="1"/>
</dbReference>
<reference evidence="10 11" key="1">
    <citation type="submission" date="2019-11" db="EMBL/GenBank/DDBJ databases">
        <title>Draft genome sequence of Paludibacterium sp. dN18-1.</title>
        <authorList>
            <person name="Im W.-T."/>
        </authorList>
    </citation>
    <scope>NUCLEOTIDE SEQUENCE [LARGE SCALE GENOMIC DNA]</scope>
    <source>
        <strain evidence="11">dN 18-1</strain>
    </source>
</reference>
<keyword evidence="1 9" id="KW-0479">Metal-binding</keyword>
<dbReference type="InterPro" id="IPR005019">
    <property type="entry name" value="Adenine_glyco"/>
</dbReference>
<sequence length="194" mass="21840">MTLPLPRCPWCGSDALYTAYHDQEWGVAEHDDQKLFEMLLLESAQAGLAWITVLRKREGYRAAFCGFDPAAVAAMTDEDVERLMHNPAIIRNRLKLKSAIRNARVFVQLQREHGSFANWLWQQVGTHPIINRPTSMADIPARSDLSDRLSKALQQAGMNFVGSTIIYAYLQAVGVVNDHLLSCHRHPDFTPPTA</sequence>
<dbReference type="Proteomes" id="UP000446658">
    <property type="component" value="Unassembled WGS sequence"/>
</dbReference>
<feature type="binding site" evidence="9">
    <location>
        <position position="8"/>
    </location>
    <ligand>
        <name>Zn(2+)</name>
        <dbReference type="ChEBI" id="CHEBI:29105"/>
    </ligand>
</feature>
<dbReference type="EC" id="3.2.2.20" evidence="8"/>
<keyword evidence="3" id="KW-0378">Hydrolase</keyword>
<evidence type="ECO:0000256" key="4">
    <source>
        <dbReference type="ARBA" id="ARBA00022833"/>
    </source>
</evidence>
<keyword evidence="4 9" id="KW-0862">Zinc</keyword>
<evidence type="ECO:0000256" key="3">
    <source>
        <dbReference type="ARBA" id="ARBA00022801"/>
    </source>
</evidence>
<dbReference type="GO" id="GO:0006284">
    <property type="term" value="P:base-excision repair"/>
    <property type="evidence" value="ECO:0007669"/>
    <property type="project" value="InterPro"/>
</dbReference>
<dbReference type="InterPro" id="IPR052891">
    <property type="entry name" value="DNA-3mA_glycosylase"/>
</dbReference>
<evidence type="ECO:0000256" key="7">
    <source>
        <dbReference type="ARBA" id="ARBA00057608"/>
    </source>
</evidence>